<comment type="caution">
    <text evidence="2">The sequence shown here is derived from an EMBL/GenBank/DDBJ whole genome shotgun (WGS) entry which is preliminary data.</text>
</comment>
<gene>
    <name evidence="2" type="ORF">GCM10010324_29110</name>
</gene>
<proteinExistence type="predicted"/>
<dbReference type="EMBL" id="BMUT01000005">
    <property type="protein sequence ID" value="GGX81728.1"/>
    <property type="molecule type" value="Genomic_DNA"/>
</dbReference>
<evidence type="ECO:0000313" key="2">
    <source>
        <dbReference type="EMBL" id="GGX81728.1"/>
    </source>
</evidence>
<evidence type="ECO:0000313" key="3">
    <source>
        <dbReference type="Proteomes" id="UP000659223"/>
    </source>
</evidence>
<keyword evidence="3" id="KW-1185">Reference proteome</keyword>
<name>A0ABQ2YF76_9ACTN</name>
<accession>A0ABQ2YF76</accession>
<evidence type="ECO:0000256" key="1">
    <source>
        <dbReference type="SAM" id="MobiDB-lite"/>
    </source>
</evidence>
<feature type="region of interest" description="Disordered" evidence="1">
    <location>
        <begin position="70"/>
        <end position="120"/>
    </location>
</feature>
<organism evidence="2 3">
    <name type="scientific">Streptomyces hiroshimensis</name>
    <dbReference type="NCBI Taxonomy" id="66424"/>
    <lineage>
        <taxon>Bacteria</taxon>
        <taxon>Bacillati</taxon>
        <taxon>Actinomycetota</taxon>
        <taxon>Actinomycetes</taxon>
        <taxon>Kitasatosporales</taxon>
        <taxon>Streptomycetaceae</taxon>
        <taxon>Streptomyces</taxon>
    </lineage>
</organism>
<reference evidence="3" key="1">
    <citation type="journal article" date="2019" name="Int. J. Syst. Evol. Microbiol.">
        <title>The Global Catalogue of Microorganisms (GCM) 10K type strain sequencing project: providing services to taxonomists for standard genome sequencing and annotation.</title>
        <authorList>
            <consortium name="The Broad Institute Genomics Platform"/>
            <consortium name="The Broad Institute Genome Sequencing Center for Infectious Disease"/>
            <person name="Wu L."/>
            <person name="Ma J."/>
        </authorList>
    </citation>
    <scope>NUCLEOTIDE SEQUENCE [LARGE SCALE GENOMIC DNA]</scope>
    <source>
        <strain evidence="3">JCM 4586</strain>
    </source>
</reference>
<protein>
    <submittedName>
        <fullName evidence="2">Uncharacterized protein</fullName>
    </submittedName>
</protein>
<sequence length="120" mass="12972">MLRFGTAEPIAQYRLLDKERESTVSLEQHALTLHAAPFHPHAFDGPEGGDQVVCLALRLTGTAPRADVVGGRRSLRRRDPGHLGRVPAARRREGLSVKTGIPAQLPQAVGKDLPGLTDAR</sequence>
<dbReference type="Proteomes" id="UP000659223">
    <property type="component" value="Unassembled WGS sequence"/>
</dbReference>